<name>A0ABV5HU45_9VIBR</name>
<evidence type="ECO:0000313" key="1">
    <source>
        <dbReference type="EMBL" id="MFB9137797.1"/>
    </source>
</evidence>
<dbReference type="Gene3D" id="3.40.30.10">
    <property type="entry name" value="Glutaredoxin"/>
    <property type="match status" value="1"/>
</dbReference>
<evidence type="ECO:0000313" key="2">
    <source>
        <dbReference type="Proteomes" id="UP001589645"/>
    </source>
</evidence>
<organism evidence="1 2">
    <name type="scientific">Vibrio olivae</name>
    <dbReference type="NCBI Taxonomy" id="1243002"/>
    <lineage>
        <taxon>Bacteria</taxon>
        <taxon>Pseudomonadati</taxon>
        <taxon>Pseudomonadota</taxon>
        <taxon>Gammaproteobacteria</taxon>
        <taxon>Vibrionales</taxon>
        <taxon>Vibrionaceae</taxon>
        <taxon>Vibrio</taxon>
    </lineage>
</organism>
<protein>
    <recommendedName>
        <fullName evidence="3">Thioredoxin domain-containing protein</fullName>
    </recommendedName>
</protein>
<dbReference type="SUPFAM" id="SSF52833">
    <property type="entry name" value="Thioredoxin-like"/>
    <property type="match status" value="1"/>
</dbReference>
<comment type="caution">
    <text evidence="1">The sequence shown here is derived from an EMBL/GenBank/DDBJ whole genome shotgun (WGS) entry which is preliminary data.</text>
</comment>
<dbReference type="InterPro" id="IPR036249">
    <property type="entry name" value="Thioredoxin-like_sf"/>
</dbReference>
<dbReference type="RefSeq" id="WP_390198090.1">
    <property type="nucleotide sequence ID" value="NZ_JBHMEP010000022.1"/>
</dbReference>
<gene>
    <name evidence="1" type="ORF">ACFFUV_22880</name>
</gene>
<sequence>MVRTDFFTKKDAEYSDYMRYIIANTLQEYEGEVTLNQIPENKATEEEISRYGIEVYPTIIVSGDNMDGFEKLEGMTRKADLINVMSMYDKK</sequence>
<evidence type="ECO:0008006" key="3">
    <source>
        <dbReference type="Google" id="ProtNLM"/>
    </source>
</evidence>
<proteinExistence type="predicted"/>
<dbReference type="Proteomes" id="UP001589645">
    <property type="component" value="Unassembled WGS sequence"/>
</dbReference>
<accession>A0ABV5HU45</accession>
<reference evidence="1 2" key="1">
    <citation type="submission" date="2024-09" db="EMBL/GenBank/DDBJ databases">
        <authorList>
            <person name="Sun Q."/>
            <person name="Mori K."/>
        </authorList>
    </citation>
    <scope>NUCLEOTIDE SEQUENCE [LARGE SCALE GENOMIC DNA]</scope>
    <source>
        <strain evidence="1 2">CECT 8064</strain>
    </source>
</reference>
<dbReference type="EMBL" id="JBHMEP010000022">
    <property type="protein sequence ID" value="MFB9137797.1"/>
    <property type="molecule type" value="Genomic_DNA"/>
</dbReference>
<keyword evidence="2" id="KW-1185">Reference proteome</keyword>